<feature type="transmembrane region" description="Helical" evidence="7">
    <location>
        <begin position="32"/>
        <end position="52"/>
    </location>
</feature>
<dbReference type="InterPro" id="IPR023090">
    <property type="entry name" value="UPF0702_alpha/beta_dom_sf"/>
</dbReference>
<evidence type="ECO:0000259" key="8">
    <source>
        <dbReference type="Pfam" id="PF04239"/>
    </source>
</evidence>
<comment type="similarity">
    <text evidence="2">Belongs to the UPF0702 family.</text>
</comment>
<evidence type="ECO:0000313" key="10">
    <source>
        <dbReference type="EMBL" id="RUL51294.1"/>
    </source>
</evidence>
<name>A0A3S0PNV0_9BACI</name>
<keyword evidence="3" id="KW-1003">Cell membrane</keyword>
<dbReference type="Gene3D" id="3.30.240.20">
    <property type="entry name" value="bsu07140 like domains"/>
    <property type="match status" value="2"/>
</dbReference>
<dbReference type="PANTHER" id="PTHR34582:SF7">
    <property type="entry name" value="UPF0702 TRANSMEMBRANE PROTEIN YDFS"/>
    <property type="match status" value="1"/>
</dbReference>
<feature type="transmembrane region" description="Helical" evidence="7">
    <location>
        <begin position="6"/>
        <end position="25"/>
    </location>
</feature>
<evidence type="ECO:0000256" key="7">
    <source>
        <dbReference type="SAM" id="Phobius"/>
    </source>
</evidence>
<evidence type="ECO:0000313" key="11">
    <source>
        <dbReference type="Proteomes" id="UP000287910"/>
    </source>
</evidence>
<evidence type="ECO:0000256" key="3">
    <source>
        <dbReference type="ARBA" id="ARBA00022475"/>
    </source>
</evidence>
<organism evidence="10 11">
    <name type="scientific">Lysinibacillus antri</name>
    <dbReference type="NCBI Taxonomy" id="2498145"/>
    <lineage>
        <taxon>Bacteria</taxon>
        <taxon>Bacillati</taxon>
        <taxon>Bacillota</taxon>
        <taxon>Bacilli</taxon>
        <taxon>Bacillales</taxon>
        <taxon>Bacillaceae</taxon>
        <taxon>Lysinibacillus</taxon>
    </lineage>
</organism>
<dbReference type="GO" id="GO:0005886">
    <property type="term" value="C:plasma membrane"/>
    <property type="evidence" value="ECO:0007669"/>
    <property type="project" value="UniProtKB-SubCell"/>
</dbReference>
<comment type="subcellular location">
    <subcellularLocation>
        <location evidence="1">Cell membrane</location>
        <topology evidence="1">Multi-pass membrane protein</topology>
    </subcellularLocation>
</comment>
<evidence type="ECO:0000256" key="2">
    <source>
        <dbReference type="ARBA" id="ARBA00006448"/>
    </source>
</evidence>
<feature type="domain" description="YetF C-terminal" evidence="8">
    <location>
        <begin position="81"/>
        <end position="216"/>
    </location>
</feature>
<dbReference type="AlphaFoldDB" id="A0A3S0PNV0"/>
<evidence type="ECO:0000256" key="6">
    <source>
        <dbReference type="ARBA" id="ARBA00023136"/>
    </source>
</evidence>
<protein>
    <submittedName>
        <fullName evidence="10">DUF421 domain-containing protein</fullName>
    </submittedName>
</protein>
<dbReference type="Pfam" id="PF20730">
    <property type="entry name" value="YetF_N"/>
    <property type="match status" value="1"/>
</dbReference>
<reference evidence="10 11" key="1">
    <citation type="submission" date="2018-12" db="EMBL/GenBank/DDBJ databases">
        <title>Lysinibacillus antri sp. nov., isolated from a cave soil.</title>
        <authorList>
            <person name="Narsing Rao M.P."/>
            <person name="Zhang H."/>
            <person name="Dong Z.-Y."/>
            <person name="Niu X.-K."/>
            <person name="Zhang K."/>
            <person name="Fang B.-Z."/>
            <person name="Kang Y.-Q."/>
            <person name="Xiao M."/>
            <person name="Li W.-J."/>
        </authorList>
    </citation>
    <scope>NUCLEOTIDE SEQUENCE [LARGE SCALE GENOMIC DNA]</scope>
    <source>
        <strain evidence="10 11">SYSU K30002</strain>
    </source>
</reference>
<feature type="transmembrane region" description="Helical" evidence="7">
    <location>
        <begin position="58"/>
        <end position="78"/>
    </location>
</feature>
<dbReference type="PANTHER" id="PTHR34582">
    <property type="entry name" value="UPF0702 TRANSMEMBRANE PROTEIN YCAP"/>
    <property type="match status" value="1"/>
</dbReference>
<feature type="domain" description="YetF-like N-terminal transmembrane" evidence="9">
    <location>
        <begin position="5"/>
        <end position="78"/>
    </location>
</feature>
<accession>A0A3S0PNV0</accession>
<keyword evidence="6 7" id="KW-0472">Membrane</keyword>
<sequence>MTLSELIIRLLIAFIVLFVVTRIMGRKEISQMTFFNFVSAIAIGSIAASLAIGSNVSIRNGVIALVGWAVFTLIMGFIDIKSKNARKVTTGEPIIVIKEGKIMEDALRKTQLDMDSLNSMLRQKDVFSLNDVDYAFFETSGNLSVMKKENKQPVTKGDLHIPKQSKIYPTATEVVSDGVINTNNLTRLNLDNEWLEQQLKNAGVNSVSEVFFAEVQPDGSLYIDNKDDNMVN</sequence>
<evidence type="ECO:0000256" key="5">
    <source>
        <dbReference type="ARBA" id="ARBA00022989"/>
    </source>
</evidence>
<keyword evidence="4 7" id="KW-0812">Transmembrane</keyword>
<gene>
    <name evidence="10" type="ORF">EK386_12475</name>
</gene>
<comment type="caution">
    <text evidence="10">The sequence shown here is derived from an EMBL/GenBank/DDBJ whole genome shotgun (WGS) entry which is preliminary data.</text>
</comment>
<evidence type="ECO:0000259" key="9">
    <source>
        <dbReference type="Pfam" id="PF20730"/>
    </source>
</evidence>
<dbReference type="InterPro" id="IPR007353">
    <property type="entry name" value="DUF421"/>
</dbReference>
<evidence type="ECO:0000256" key="1">
    <source>
        <dbReference type="ARBA" id="ARBA00004651"/>
    </source>
</evidence>
<evidence type="ECO:0000256" key="4">
    <source>
        <dbReference type="ARBA" id="ARBA00022692"/>
    </source>
</evidence>
<keyword evidence="11" id="KW-1185">Reference proteome</keyword>
<dbReference type="EMBL" id="RYYR01000016">
    <property type="protein sequence ID" value="RUL51294.1"/>
    <property type="molecule type" value="Genomic_DNA"/>
</dbReference>
<dbReference type="RefSeq" id="WP_126659506.1">
    <property type="nucleotide sequence ID" value="NZ_RYYR01000016.1"/>
</dbReference>
<dbReference type="Pfam" id="PF04239">
    <property type="entry name" value="DUF421"/>
    <property type="match status" value="1"/>
</dbReference>
<dbReference type="Proteomes" id="UP000287910">
    <property type="component" value="Unassembled WGS sequence"/>
</dbReference>
<dbReference type="InterPro" id="IPR048454">
    <property type="entry name" value="YetF_N"/>
</dbReference>
<proteinExistence type="inferred from homology"/>
<keyword evidence="5 7" id="KW-1133">Transmembrane helix</keyword>